<evidence type="ECO:0000313" key="4">
    <source>
        <dbReference type="Proteomes" id="UP000565715"/>
    </source>
</evidence>
<protein>
    <submittedName>
        <fullName evidence="3">STAS domain-containing protein</fullName>
    </submittedName>
</protein>
<keyword evidence="4" id="KW-1185">Reference proteome</keyword>
<dbReference type="RefSeq" id="WP_168443390.1">
    <property type="nucleotide sequence ID" value="NZ_JAAXOO010000001.1"/>
</dbReference>
<dbReference type="PROSITE" id="PS50801">
    <property type="entry name" value="STAS"/>
    <property type="match status" value="1"/>
</dbReference>
<dbReference type="Proteomes" id="UP000565715">
    <property type="component" value="Unassembled WGS sequence"/>
</dbReference>
<dbReference type="EMBL" id="JAAXOO010000001">
    <property type="protein sequence ID" value="NKY32227.1"/>
    <property type="molecule type" value="Genomic_DNA"/>
</dbReference>
<dbReference type="Gene3D" id="3.30.750.24">
    <property type="entry name" value="STAS domain"/>
    <property type="match status" value="1"/>
</dbReference>
<dbReference type="InterPro" id="IPR036513">
    <property type="entry name" value="STAS_dom_sf"/>
</dbReference>
<dbReference type="AlphaFoldDB" id="A0A846X9U4"/>
<comment type="caution">
    <text evidence="3">The sequence shown here is derived from an EMBL/GenBank/DDBJ whole genome shotgun (WGS) entry which is preliminary data.</text>
</comment>
<feature type="region of interest" description="Disordered" evidence="1">
    <location>
        <begin position="142"/>
        <end position="180"/>
    </location>
</feature>
<dbReference type="CDD" id="cd07043">
    <property type="entry name" value="STAS_anti-anti-sigma_factors"/>
    <property type="match status" value="1"/>
</dbReference>
<organism evidence="3 4">
    <name type="scientific">Nocardia speluncae</name>
    <dbReference type="NCBI Taxonomy" id="419477"/>
    <lineage>
        <taxon>Bacteria</taxon>
        <taxon>Bacillati</taxon>
        <taxon>Actinomycetota</taxon>
        <taxon>Actinomycetes</taxon>
        <taxon>Mycobacteriales</taxon>
        <taxon>Nocardiaceae</taxon>
        <taxon>Nocardia</taxon>
    </lineage>
</organism>
<name>A0A846X9U4_9NOCA</name>
<feature type="compositionally biased region" description="Basic and acidic residues" evidence="1">
    <location>
        <begin position="161"/>
        <end position="180"/>
    </location>
</feature>
<feature type="domain" description="STAS" evidence="2">
    <location>
        <begin position="27"/>
        <end position="116"/>
    </location>
</feature>
<reference evidence="3 4" key="1">
    <citation type="submission" date="2020-04" db="EMBL/GenBank/DDBJ databases">
        <title>MicrobeNet Type strains.</title>
        <authorList>
            <person name="Nicholson A.C."/>
        </authorList>
    </citation>
    <scope>NUCLEOTIDE SEQUENCE [LARGE SCALE GENOMIC DNA]</scope>
    <source>
        <strain evidence="3 4">DSM 45078</strain>
    </source>
</reference>
<dbReference type="Pfam" id="PF01740">
    <property type="entry name" value="STAS"/>
    <property type="match status" value="1"/>
</dbReference>
<dbReference type="InterPro" id="IPR002645">
    <property type="entry name" value="STAS_dom"/>
</dbReference>
<evidence type="ECO:0000256" key="1">
    <source>
        <dbReference type="SAM" id="MobiDB-lite"/>
    </source>
</evidence>
<dbReference type="SUPFAM" id="SSF52091">
    <property type="entry name" value="SpoIIaa-like"/>
    <property type="match status" value="1"/>
</dbReference>
<accession>A0A846X9U4</accession>
<gene>
    <name evidence="3" type="ORF">HGA13_03935</name>
</gene>
<evidence type="ECO:0000259" key="2">
    <source>
        <dbReference type="PROSITE" id="PS50801"/>
    </source>
</evidence>
<proteinExistence type="predicted"/>
<sequence>MNADTNFSSFASAHATSSYTRSPEQQLLFRVRRRGEIIVLSARGQADAYTLPLWRQEVGKAVETAAAGRGALIVDTTRLEFLSLRTLAALAEDAERYRRDGVEICLVTPNPRIARLAGGDPRIVALPVCTTVVGALTSLQLHRQTERRPARPQPYRTPQITREDPETQHDRLLRESAWRN</sequence>
<evidence type="ECO:0000313" key="3">
    <source>
        <dbReference type="EMBL" id="NKY32227.1"/>
    </source>
</evidence>